<evidence type="ECO:0000256" key="6">
    <source>
        <dbReference type="ARBA" id="ARBA00023136"/>
    </source>
</evidence>
<dbReference type="AlphaFoldDB" id="A0A1M5RPT4"/>
<evidence type="ECO:0000256" key="4">
    <source>
        <dbReference type="ARBA" id="ARBA00022692"/>
    </source>
</evidence>
<accession>A0A1M5RPT4</accession>
<comment type="similarity">
    <text evidence="2">Belongs to the OmpP1/FadL family.</text>
</comment>
<dbReference type="PANTHER" id="PTHR35093:SF8">
    <property type="entry name" value="OUTER MEMBRANE PROTEIN NMB0088-RELATED"/>
    <property type="match status" value="1"/>
</dbReference>
<evidence type="ECO:0000256" key="1">
    <source>
        <dbReference type="ARBA" id="ARBA00004571"/>
    </source>
</evidence>
<gene>
    <name evidence="9" type="ORF">SAMN02744645_3175</name>
</gene>
<dbReference type="PANTHER" id="PTHR35093">
    <property type="entry name" value="OUTER MEMBRANE PROTEIN NMB0088-RELATED"/>
    <property type="match status" value="1"/>
</dbReference>
<name>A0A1M5RPT4_9GAMM</name>
<comment type="subcellular location">
    <subcellularLocation>
        <location evidence="1">Cell outer membrane</location>
        <topology evidence="1">Multi-pass membrane protein</topology>
    </subcellularLocation>
</comment>
<dbReference type="GO" id="GO:0009279">
    <property type="term" value="C:cell outer membrane"/>
    <property type="evidence" value="ECO:0007669"/>
    <property type="project" value="UniProtKB-SubCell"/>
</dbReference>
<evidence type="ECO:0000256" key="8">
    <source>
        <dbReference type="SAM" id="SignalP"/>
    </source>
</evidence>
<dbReference type="InterPro" id="IPR005017">
    <property type="entry name" value="OMPP1/FadL/TodX"/>
</dbReference>
<dbReference type="RefSeq" id="WP_073301785.1">
    <property type="nucleotide sequence ID" value="NZ_FQXA01000005.1"/>
</dbReference>
<keyword evidence="4" id="KW-0812">Transmembrane</keyword>
<dbReference type="SUPFAM" id="SSF56935">
    <property type="entry name" value="Porins"/>
    <property type="match status" value="1"/>
</dbReference>
<organism evidence="9 10">
    <name type="scientific">Stutzerimonas xanthomarina DSM 18231</name>
    <dbReference type="NCBI Taxonomy" id="1403346"/>
    <lineage>
        <taxon>Bacteria</taxon>
        <taxon>Pseudomonadati</taxon>
        <taxon>Pseudomonadota</taxon>
        <taxon>Gammaproteobacteria</taxon>
        <taxon>Pseudomonadales</taxon>
        <taxon>Pseudomonadaceae</taxon>
        <taxon>Stutzerimonas</taxon>
    </lineage>
</organism>
<dbReference type="GeneID" id="98638679"/>
<evidence type="ECO:0000313" key="9">
    <source>
        <dbReference type="EMBL" id="SHH28315.1"/>
    </source>
</evidence>
<dbReference type="GO" id="GO:0015483">
    <property type="term" value="F:long-chain fatty acid transporting porin activity"/>
    <property type="evidence" value="ECO:0007669"/>
    <property type="project" value="TreeGrafter"/>
</dbReference>
<evidence type="ECO:0000256" key="5">
    <source>
        <dbReference type="ARBA" id="ARBA00022729"/>
    </source>
</evidence>
<dbReference type="Proteomes" id="UP000184000">
    <property type="component" value="Unassembled WGS sequence"/>
</dbReference>
<feature type="chain" id="PRO_5009913518" evidence="8">
    <location>
        <begin position="24"/>
        <end position="444"/>
    </location>
</feature>
<dbReference type="Pfam" id="PF03349">
    <property type="entry name" value="Toluene_X"/>
    <property type="match status" value="1"/>
</dbReference>
<keyword evidence="5 8" id="KW-0732">Signal</keyword>
<reference evidence="9 10" key="1">
    <citation type="submission" date="2016-11" db="EMBL/GenBank/DDBJ databases">
        <authorList>
            <person name="Jaros S."/>
            <person name="Januszkiewicz K."/>
            <person name="Wedrychowicz H."/>
        </authorList>
    </citation>
    <scope>NUCLEOTIDE SEQUENCE [LARGE SCALE GENOMIC DNA]</scope>
    <source>
        <strain evidence="9 10">DSM 18231</strain>
    </source>
</reference>
<feature type="signal peptide" evidence="8">
    <location>
        <begin position="1"/>
        <end position="23"/>
    </location>
</feature>
<sequence length="444" mass="47743">MKKTWLKTAIAVAVGALSTQAMAAGFALNEQSISGMGTSFAGRSSSADDATTLFGNPAGMSRLKREQVSFGMAAISAKTDIKDASGAFANGLAGRAGPTSGTNDGDMVPVTAVPMGYYVKPIDDKWALGVGVYVPFGLITDYESGFQGRYFGDYSEVRVITVQPTVSYRFNEKLSVGFGPTINRIDGQLESAVPGIAGATDSRVKIEGDDTALGFNVGALYEFTPHTRAGITYHSSVDYKLEGDTQISGNDPVLGSAIPGRSVNAYGKYDASLDLETPESVDVSVTHELNADWTLYAGAMWTRWSRLEQISVENQGLNPAAATQFGTITEPQDWHDTWSYALGAAYKLNKQWTLRTGLAFDQSPTNNTHRSPRIPTGDRTAVSFGLAWNPTDDMTVDLAYSYLWEEDTTINQDKSYAGGAVQQSYNATYENSAHGFGAAMTYRF</sequence>
<proteinExistence type="inferred from homology"/>
<protein>
    <submittedName>
        <fullName evidence="9">Long-chain fatty acid transport protein</fullName>
    </submittedName>
</protein>
<keyword evidence="3" id="KW-1134">Transmembrane beta strand</keyword>
<keyword evidence="6" id="KW-0472">Membrane</keyword>
<keyword evidence="7" id="KW-0998">Cell outer membrane</keyword>
<dbReference type="Gene3D" id="2.40.160.60">
    <property type="entry name" value="Outer membrane protein transport protein (OMPP1/FadL/TodX)"/>
    <property type="match status" value="1"/>
</dbReference>
<evidence type="ECO:0000313" key="10">
    <source>
        <dbReference type="Proteomes" id="UP000184000"/>
    </source>
</evidence>
<evidence type="ECO:0000256" key="2">
    <source>
        <dbReference type="ARBA" id="ARBA00008163"/>
    </source>
</evidence>
<evidence type="ECO:0000256" key="3">
    <source>
        <dbReference type="ARBA" id="ARBA00022452"/>
    </source>
</evidence>
<dbReference type="EMBL" id="FQXA01000005">
    <property type="protein sequence ID" value="SHH28315.1"/>
    <property type="molecule type" value="Genomic_DNA"/>
</dbReference>
<evidence type="ECO:0000256" key="7">
    <source>
        <dbReference type="ARBA" id="ARBA00023237"/>
    </source>
</evidence>